<keyword evidence="1" id="KW-0472">Membrane</keyword>
<feature type="transmembrane region" description="Helical" evidence="1">
    <location>
        <begin position="271"/>
        <end position="296"/>
    </location>
</feature>
<dbReference type="PANTHER" id="PTHR37814">
    <property type="entry name" value="CONSERVED MEMBRANE PROTEIN"/>
    <property type="match status" value="1"/>
</dbReference>
<feature type="transmembrane region" description="Helical" evidence="1">
    <location>
        <begin position="124"/>
        <end position="146"/>
    </location>
</feature>
<evidence type="ECO:0000313" key="2">
    <source>
        <dbReference type="EMBL" id="KRT35229.1"/>
    </source>
</evidence>
<proteinExistence type="predicted"/>
<dbReference type="PANTHER" id="PTHR37814:SF1">
    <property type="entry name" value="MEMBRANE PROTEIN"/>
    <property type="match status" value="1"/>
</dbReference>
<feature type="transmembrane region" description="Helical" evidence="1">
    <location>
        <begin position="229"/>
        <end position="251"/>
    </location>
</feature>
<organism evidence="2 3">
    <name type="scientific">Acetomicrobium hydrogeniformans ATCC BAA-1850</name>
    <dbReference type="NCBI Taxonomy" id="592015"/>
    <lineage>
        <taxon>Bacteria</taxon>
        <taxon>Thermotogati</taxon>
        <taxon>Synergistota</taxon>
        <taxon>Synergistia</taxon>
        <taxon>Synergistales</taxon>
        <taxon>Acetomicrobiaceae</taxon>
        <taxon>Acetomicrobium</taxon>
    </lineage>
</organism>
<comment type="caution">
    <text evidence="2">The sequence shown here is derived from an EMBL/GenBank/DDBJ whole genome shotgun (WGS) entry which is preliminary data.</text>
</comment>
<protein>
    <submittedName>
        <fullName evidence="2">Uncharacterized protein</fullName>
    </submittedName>
</protein>
<dbReference type="EMBL" id="ACJX03000001">
    <property type="protein sequence ID" value="KRT35229.1"/>
    <property type="molecule type" value="Genomic_DNA"/>
</dbReference>
<dbReference type="eggNOG" id="COG3949">
    <property type="taxonomic scope" value="Bacteria"/>
</dbReference>
<dbReference type="RefSeq" id="WP_009202133.1">
    <property type="nucleotide sequence ID" value="NZ_ACJX03000001.1"/>
</dbReference>
<accession>A0A0T5XA26</accession>
<evidence type="ECO:0000313" key="3">
    <source>
        <dbReference type="Proteomes" id="UP000005273"/>
    </source>
</evidence>
<feature type="transmembrane region" description="Helical" evidence="1">
    <location>
        <begin position="317"/>
        <end position="340"/>
    </location>
</feature>
<feature type="transmembrane region" description="Helical" evidence="1">
    <location>
        <begin position="82"/>
        <end position="104"/>
    </location>
</feature>
<dbReference type="OrthoDB" id="4005at2"/>
<evidence type="ECO:0000256" key="1">
    <source>
        <dbReference type="SAM" id="Phobius"/>
    </source>
</evidence>
<gene>
    <name evidence="2" type="ORF">HMPREF1705_04494</name>
</gene>
<feature type="transmembrane region" description="Helical" evidence="1">
    <location>
        <begin position="40"/>
        <end position="62"/>
    </location>
</feature>
<reference evidence="3" key="1">
    <citation type="submission" date="2012-09" db="EMBL/GenBank/DDBJ databases">
        <authorList>
            <person name="Weinstock G."/>
            <person name="Sodergren E."/>
            <person name="Clifton S."/>
            <person name="Fulton L."/>
            <person name="Fulton B."/>
            <person name="Courtney L."/>
            <person name="Fronick C."/>
            <person name="Harrison M."/>
            <person name="Strong C."/>
            <person name="Farmer C."/>
            <person name="Delehaunty K."/>
            <person name="Markovic C."/>
            <person name="Hall O."/>
            <person name="Minx P."/>
            <person name="Tomlinson C."/>
            <person name="Mitreva M."/>
            <person name="Nelson J."/>
            <person name="Hou S."/>
            <person name="Wollam A."/>
            <person name="Pepin K.H."/>
            <person name="Johnson M."/>
            <person name="Bhonagiri V."/>
            <person name="Nash W.E."/>
            <person name="Suruliraj S."/>
            <person name="Warren W."/>
            <person name="Chinwalla A."/>
            <person name="Mardis E.R."/>
            <person name="Wilson R.K."/>
        </authorList>
    </citation>
    <scope>NUCLEOTIDE SEQUENCE [LARGE SCALE GENOMIC DNA]</scope>
    <source>
        <strain evidence="3">OS1</strain>
    </source>
</reference>
<keyword evidence="1" id="KW-0812">Transmembrane</keyword>
<dbReference type="InterPro" id="IPR038728">
    <property type="entry name" value="YkvI-like"/>
</dbReference>
<dbReference type="Proteomes" id="UP000005273">
    <property type="component" value="Unassembled WGS sequence"/>
</dbReference>
<sequence>MTKGTGTRAAALSLAFVWFTTHFGGGFSSGRQLVDFYVSYGWYAIFTPFIALTVMAFVYYFAWKGSVVHRAFDYHSWGKKFYGRYSAVFGTANSIMYNLILLTATSVAFATGGSVLKELFGSPYVLNTIIIAGLILLLTIFGAEVVRRAATVMAVLIIGGMVAVYATNLVVNFPLLKQVILQAPSPKGAGGAVWKAITYAGFQVCLIGAFVSVADVLKTKQDVFRASLYGFIVNAVILWLATAGALTHYPAINNEVVPIIYIARHSVGEGAAGGIVSGLILLAVISTGVSCVYGGAKRIVVALQERLGDKATAKGARATHIMSSLVYVAVTWGIALFGLLPLISKGYGTLGVLAIPLIIIPVLVKGFSETEPKVIPATEVVTK</sequence>
<keyword evidence="1" id="KW-1133">Transmembrane helix</keyword>
<keyword evidence="3" id="KW-1185">Reference proteome</keyword>
<dbReference type="AlphaFoldDB" id="A0A0T5XA26"/>
<feature type="transmembrane region" description="Helical" evidence="1">
    <location>
        <begin position="196"/>
        <end position="217"/>
    </location>
</feature>
<feature type="transmembrane region" description="Helical" evidence="1">
    <location>
        <begin position="346"/>
        <end position="364"/>
    </location>
</feature>
<feature type="transmembrane region" description="Helical" evidence="1">
    <location>
        <begin position="153"/>
        <end position="176"/>
    </location>
</feature>
<dbReference type="Gene3D" id="1.20.1740.10">
    <property type="entry name" value="Amino acid/polyamine transporter I"/>
    <property type="match status" value="1"/>
</dbReference>
<name>A0A0T5XA26_9BACT</name>